<evidence type="ECO:0000256" key="9">
    <source>
        <dbReference type="ARBA" id="ARBA00022533"/>
    </source>
</evidence>
<feature type="domain" description="Nucleotidyl transferase" evidence="16">
    <location>
        <begin position="98"/>
        <end position="374"/>
    </location>
</feature>
<keyword evidence="13 15" id="KW-0067">ATP-binding</keyword>
<sequence>MVSTCVNFKTTTHVANLRKDNIFRQENGFLGERIKGGLSYSPWIINQLAICLKTNERVKKAKPGVVSAVLTSNDATETMTFQVPSFRRRKADPKNVVSIILGGGPGVQLFPLTKRSATPAVPVGGCYKLIDIPMSNCINSGINKVFVLTQFNSASLNRHIARTYFGNGINFGEGYVEVLAATQTPGEAGKNWFQGTADAVRQFTWVFEDAKHTNIENVLILAGDQLYRMDYMDLVQSHIDRNADITVSCAAVGDSRASDYGLVEVDSRGRIVQFSEKPKIDDLKAMQVDTSLFGLSPQEALRSPYIASMGVYVFKTDVLLKLLKWRYPTSNDFGSEIIPAAVKEYNVQAFFFGDYWEDIGTIKSFYDANMALTEENPMFKFYDPKTPIFTSPRFLPPTKIDNCRIVDAIISHGCFLRECSVHHSIVGERSRLDYGVELQDTIMMGADYYQTEPEIASQVAEGKVPIRIGRNTKIRKCIIDKNARIGKDVIIMNKDGVEEADREDDGFYIRSGITIIMEKATIEDGTVI</sequence>
<dbReference type="PROSITE" id="PS00810">
    <property type="entry name" value="ADP_GLC_PYROPHOSPH_3"/>
    <property type="match status" value="1"/>
</dbReference>
<keyword evidence="17" id="KW-1185">Reference proteome</keyword>
<dbReference type="GO" id="GO:0005524">
    <property type="term" value="F:ATP binding"/>
    <property type="evidence" value="ECO:0007669"/>
    <property type="project" value="UniProtKB-KW"/>
</dbReference>
<evidence type="ECO:0000259" key="16">
    <source>
        <dbReference type="Pfam" id="PF00483"/>
    </source>
</evidence>
<keyword evidence="11 15" id="KW-0548">Nucleotidyltransferase</keyword>
<evidence type="ECO:0000256" key="3">
    <source>
        <dbReference type="ARBA" id="ARBA00004229"/>
    </source>
</evidence>
<dbReference type="OrthoDB" id="1733332at2759"/>
<keyword evidence="12 15" id="KW-0547">Nucleotide-binding</keyword>
<dbReference type="Gene3D" id="2.160.10.10">
    <property type="entry name" value="Hexapeptide repeat proteins"/>
    <property type="match status" value="1"/>
</dbReference>
<dbReference type="RefSeq" id="XP_004507462.1">
    <property type="nucleotide sequence ID" value="XM_004507405.2"/>
</dbReference>
<evidence type="ECO:0000313" key="17">
    <source>
        <dbReference type="Proteomes" id="UP000087171"/>
    </source>
</evidence>
<dbReference type="GeneID" id="101510953"/>
<evidence type="ECO:0000256" key="12">
    <source>
        <dbReference type="ARBA" id="ARBA00022741"/>
    </source>
</evidence>
<reference evidence="17" key="1">
    <citation type="journal article" date="2013" name="Nat. Biotechnol.">
        <title>Draft genome sequence of chickpea (Cicer arietinum) provides a resource for trait improvement.</title>
        <authorList>
            <person name="Varshney R.K."/>
            <person name="Song C."/>
            <person name="Saxena R.K."/>
            <person name="Azam S."/>
            <person name="Yu S."/>
            <person name="Sharpe A.G."/>
            <person name="Cannon S."/>
            <person name="Baek J."/>
            <person name="Rosen B.D."/>
            <person name="Tar'an B."/>
            <person name="Millan T."/>
            <person name="Zhang X."/>
            <person name="Ramsay L.D."/>
            <person name="Iwata A."/>
            <person name="Wang Y."/>
            <person name="Nelson W."/>
            <person name="Farmer A.D."/>
            <person name="Gaur P.M."/>
            <person name="Soderlund C."/>
            <person name="Penmetsa R.V."/>
            <person name="Xu C."/>
            <person name="Bharti A.K."/>
            <person name="He W."/>
            <person name="Winter P."/>
            <person name="Zhao S."/>
            <person name="Hane J.K."/>
            <person name="Carrasquilla-Garcia N."/>
            <person name="Condie J.A."/>
            <person name="Upadhyaya H.D."/>
            <person name="Luo M.C."/>
            <person name="Thudi M."/>
            <person name="Gowda C.L."/>
            <person name="Singh N.P."/>
            <person name="Lichtenzveig J."/>
            <person name="Gali K.K."/>
            <person name="Rubio J."/>
            <person name="Nadarajan N."/>
            <person name="Dolezel J."/>
            <person name="Bansal K.C."/>
            <person name="Xu X."/>
            <person name="Edwards D."/>
            <person name="Zhang G."/>
            <person name="Kahl G."/>
            <person name="Gil J."/>
            <person name="Singh K.B."/>
            <person name="Datta S.K."/>
            <person name="Jackson S.A."/>
            <person name="Wang J."/>
            <person name="Cook D.R."/>
        </authorList>
    </citation>
    <scope>NUCLEOTIDE SEQUENCE [LARGE SCALE GENOMIC DNA]</scope>
    <source>
        <strain evidence="17">cv. CDC Frontier</strain>
    </source>
</reference>
<comment type="similarity">
    <text evidence="5 15">Belongs to the bacterial/plant glucose-1-phosphate adenylyltransferase family.</text>
</comment>
<evidence type="ECO:0000256" key="6">
    <source>
        <dbReference type="ARBA" id="ARBA00011680"/>
    </source>
</evidence>
<organism evidence="17 18">
    <name type="scientific">Cicer arietinum</name>
    <name type="common">Chickpea</name>
    <name type="synonym">Garbanzo</name>
    <dbReference type="NCBI Taxonomy" id="3827"/>
    <lineage>
        <taxon>Eukaryota</taxon>
        <taxon>Viridiplantae</taxon>
        <taxon>Streptophyta</taxon>
        <taxon>Embryophyta</taxon>
        <taxon>Tracheophyta</taxon>
        <taxon>Spermatophyta</taxon>
        <taxon>Magnoliopsida</taxon>
        <taxon>eudicotyledons</taxon>
        <taxon>Gunneridae</taxon>
        <taxon>Pentapetalae</taxon>
        <taxon>rosids</taxon>
        <taxon>fabids</taxon>
        <taxon>Fabales</taxon>
        <taxon>Fabaceae</taxon>
        <taxon>Papilionoideae</taxon>
        <taxon>50 kb inversion clade</taxon>
        <taxon>NPAAA clade</taxon>
        <taxon>Hologalegina</taxon>
        <taxon>IRL clade</taxon>
        <taxon>Cicereae</taxon>
        <taxon>Cicer</taxon>
    </lineage>
</organism>
<dbReference type="eggNOG" id="KOG1322">
    <property type="taxonomic scope" value="Eukaryota"/>
</dbReference>
<dbReference type="GO" id="GO:0005978">
    <property type="term" value="P:glycogen biosynthetic process"/>
    <property type="evidence" value="ECO:0007669"/>
    <property type="project" value="InterPro"/>
</dbReference>
<keyword evidence="15" id="KW-0934">Plastid</keyword>
<comment type="catalytic activity">
    <reaction evidence="1 15">
        <text>alpha-D-glucose 1-phosphate + ATP + H(+) = ADP-alpha-D-glucose + diphosphate</text>
        <dbReference type="Rhea" id="RHEA:12120"/>
        <dbReference type="ChEBI" id="CHEBI:15378"/>
        <dbReference type="ChEBI" id="CHEBI:30616"/>
        <dbReference type="ChEBI" id="CHEBI:33019"/>
        <dbReference type="ChEBI" id="CHEBI:57498"/>
        <dbReference type="ChEBI" id="CHEBI:58601"/>
        <dbReference type="EC" id="2.7.7.27"/>
    </reaction>
</comment>
<dbReference type="InterPro" id="IPR005836">
    <property type="entry name" value="ADP_Glu_pyroP_CS"/>
</dbReference>
<comment type="function">
    <text evidence="2 15">This protein plays a role in synthesis of starch. It catalyzes the synthesis of the activated glycosyl donor, ADP-glucose from Glc-1-P and ATP.</text>
</comment>
<dbReference type="SUPFAM" id="SSF51161">
    <property type="entry name" value="Trimeric LpxA-like enzymes"/>
    <property type="match status" value="1"/>
</dbReference>
<evidence type="ECO:0000256" key="13">
    <source>
        <dbReference type="ARBA" id="ARBA00022840"/>
    </source>
</evidence>
<comment type="subcellular location">
    <subcellularLocation>
        <location evidence="3 15">Plastid</location>
        <location evidence="3 15">Chloroplast</location>
    </subcellularLocation>
</comment>
<keyword evidence="14 15" id="KW-0750">Starch biosynthesis</keyword>
<dbReference type="CDD" id="cd02508">
    <property type="entry name" value="ADP_Glucose_PP"/>
    <property type="match status" value="1"/>
</dbReference>
<dbReference type="GO" id="GO:0008878">
    <property type="term" value="F:glucose-1-phosphate adenylyltransferase activity"/>
    <property type="evidence" value="ECO:0007669"/>
    <property type="project" value="UniProtKB-EC"/>
</dbReference>
<dbReference type="InterPro" id="IPR011004">
    <property type="entry name" value="Trimer_LpxA-like_sf"/>
</dbReference>
<dbReference type="SUPFAM" id="SSF53448">
    <property type="entry name" value="Nucleotide-diphospho-sugar transferases"/>
    <property type="match status" value="1"/>
</dbReference>
<comment type="pathway">
    <text evidence="4 15">Glycan biosynthesis; starch biosynthesis.</text>
</comment>
<dbReference type="Proteomes" id="UP000087171">
    <property type="component" value="Chromosome Ca6"/>
</dbReference>
<dbReference type="STRING" id="3827.A0A1S2YNE4"/>
<dbReference type="AlphaFoldDB" id="A0A1S2YNE4"/>
<keyword evidence="10 15" id="KW-0808">Transferase</keyword>
<evidence type="ECO:0000256" key="1">
    <source>
        <dbReference type="ARBA" id="ARBA00000956"/>
    </source>
</evidence>
<reference evidence="18" key="2">
    <citation type="submission" date="2025-08" db="UniProtKB">
        <authorList>
            <consortium name="RefSeq"/>
        </authorList>
    </citation>
    <scope>IDENTIFICATION</scope>
    <source>
        <tissue evidence="18">Etiolated seedlings</tissue>
    </source>
</reference>
<dbReference type="Pfam" id="PF25247">
    <property type="entry name" value="LbH_GLGC"/>
    <property type="match status" value="1"/>
</dbReference>
<dbReference type="FunFam" id="3.90.550.10:FF:000030">
    <property type="entry name" value="Glucose-1-phosphate adenylyltransferase"/>
    <property type="match status" value="1"/>
</dbReference>
<dbReference type="PANTHER" id="PTHR43523:SF25">
    <property type="entry name" value="GLUCOSE-1-PHOSPHATE ADENYLYLTRANSFERASE"/>
    <property type="match status" value="1"/>
</dbReference>
<name>A0A1S2YNE4_CICAR</name>
<gene>
    <name evidence="18" type="primary">LOC101510953</name>
</gene>
<dbReference type="NCBIfam" id="NF002772">
    <property type="entry name" value="PRK02862.1"/>
    <property type="match status" value="1"/>
</dbReference>
<dbReference type="PaxDb" id="3827-XP_004507462.1"/>
<keyword evidence="8 15" id="KW-0150">Chloroplast</keyword>
<comment type="subunit">
    <text evidence="6 15">Heterotetramer.</text>
</comment>
<dbReference type="GO" id="GO:0009507">
    <property type="term" value="C:chloroplast"/>
    <property type="evidence" value="ECO:0007669"/>
    <property type="project" value="UniProtKB-SubCell"/>
</dbReference>
<dbReference type="Gene3D" id="3.90.550.10">
    <property type="entry name" value="Spore Coat Polysaccharide Biosynthesis Protein SpsA, Chain A"/>
    <property type="match status" value="1"/>
</dbReference>
<dbReference type="CDD" id="cd04651">
    <property type="entry name" value="LbH_G1P_AT_C"/>
    <property type="match status" value="1"/>
</dbReference>
<evidence type="ECO:0000256" key="7">
    <source>
        <dbReference type="ARBA" id="ARBA00012460"/>
    </source>
</evidence>
<dbReference type="UniPathway" id="UPA00152"/>
<dbReference type="FunFam" id="2.160.10.10:FF:000010">
    <property type="entry name" value="Glucose-1-phosphate adenylyltransferase"/>
    <property type="match status" value="1"/>
</dbReference>
<dbReference type="PANTHER" id="PTHR43523">
    <property type="entry name" value="GLUCOSE-1-PHOSPHATE ADENYLYLTRANSFERASE-RELATED"/>
    <property type="match status" value="1"/>
</dbReference>
<dbReference type="KEGG" id="cam:101510953"/>
<dbReference type="InterPro" id="IPR005835">
    <property type="entry name" value="NTP_transferase_dom"/>
</dbReference>
<dbReference type="Pfam" id="PF00483">
    <property type="entry name" value="NTP_transferase"/>
    <property type="match status" value="1"/>
</dbReference>
<evidence type="ECO:0000256" key="14">
    <source>
        <dbReference type="ARBA" id="ARBA00022922"/>
    </source>
</evidence>
<dbReference type="PROSITE" id="PS00809">
    <property type="entry name" value="ADP_GLC_PYROPHOSPH_2"/>
    <property type="match status" value="1"/>
</dbReference>
<evidence type="ECO:0000256" key="2">
    <source>
        <dbReference type="ARBA" id="ARBA00002231"/>
    </source>
</evidence>
<evidence type="ECO:0000256" key="10">
    <source>
        <dbReference type="ARBA" id="ARBA00022679"/>
    </source>
</evidence>
<evidence type="ECO:0000313" key="18">
    <source>
        <dbReference type="RefSeq" id="XP_004507462.1"/>
    </source>
</evidence>
<dbReference type="InterPro" id="IPR011831">
    <property type="entry name" value="ADP-Glc_PPase"/>
</dbReference>
<evidence type="ECO:0000256" key="11">
    <source>
        <dbReference type="ARBA" id="ARBA00022695"/>
    </source>
</evidence>
<dbReference type="InterPro" id="IPR029044">
    <property type="entry name" value="Nucleotide-diphossugar_trans"/>
</dbReference>
<dbReference type="GO" id="GO:0019252">
    <property type="term" value="P:starch biosynthetic process"/>
    <property type="evidence" value="ECO:0007669"/>
    <property type="project" value="UniProtKB-UniPathway"/>
</dbReference>
<protein>
    <recommendedName>
        <fullName evidence="7 15">Glucose-1-phosphate adenylyltransferase</fullName>
        <ecNumber evidence="7 15">2.7.7.27</ecNumber>
    </recommendedName>
    <alternativeName>
        <fullName evidence="15">ADP-glucose pyrophosphorylase</fullName>
    </alternativeName>
</protein>
<dbReference type="EC" id="2.7.7.27" evidence="7 15"/>
<evidence type="ECO:0000256" key="8">
    <source>
        <dbReference type="ARBA" id="ARBA00022528"/>
    </source>
</evidence>
<dbReference type="NCBIfam" id="TIGR02091">
    <property type="entry name" value="glgC"/>
    <property type="match status" value="1"/>
</dbReference>
<evidence type="ECO:0000256" key="5">
    <source>
        <dbReference type="ARBA" id="ARBA00010443"/>
    </source>
</evidence>
<evidence type="ECO:0000256" key="15">
    <source>
        <dbReference type="RuleBase" id="RU362093"/>
    </source>
</evidence>
<accession>A0A1S2YNE4</accession>
<evidence type="ECO:0000256" key="4">
    <source>
        <dbReference type="ARBA" id="ARBA00004727"/>
    </source>
</evidence>
<keyword evidence="9" id="KW-0021">Allosteric enzyme</keyword>
<proteinExistence type="inferred from homology"/>